<dbReference type="InterPro" id="IPR019791">
    <property type="entry name" value="Haem_peroxidase_animal"/>
</dbReference>
<keyword evidence="4" id="KW-0479">Metal-binding</keyword>
<dbReference type="GO" id="GO:0005576">
    <property type="term" value="C:extracellular region"/>
    <property type="evidence" value="ECO:0007669"/>
    <property type="project" value="UniProtKB-SubCell"/>
</dbReference>
<dbReference type="FunFam" id="1.10.640.10:FF:000003">
    <property type="entry name" value="chorion peroxidase"/>
    <property type="match status" value="1"/>
</dbReference>
<name>A0A6A5D6Y0_SCHHA</name>
<reference evidence="10" key="2">
    <citation type="journal article" date="2019" name="Gigascience">
        <title>High-quality Schistosoma haematobium genome achieved by single-molecule and long-range sequencing.</title>
        <authorList>
            <person name="Stroehlein A.J."/>
            <person name="Korhonen P.K."/>
            <person name="Chong T.M."/>
            <person name="Lim Y.L."/>
            <person name="Chan K.G."/>
            <person name="Webster B."/>
            <person name="Rollinson D."/>
            <person name="Brindley P.J."/>
            <person name="Gasser R.B."/>
            <person name="Young N.D."/>
        </authorList>
    </citation>
    <scope>NUCLEOTIDE SEQUENCE</scope>
</reference>
<comment type="subcellular location">
    <subcellularLocation>
        <location evidence="1">Secreted</location>
    </subcellularLocation>
</comment>
<keyword evidence="2" id="KW-0964">Secreted</keyword>
<dbReference type="Gene3D" id="2.60.40.10">
    <property type="entry name" value="Immunoglobulins"/>
    <property type="match status" value="2"/>
</dbReference>
<keyword evidence="5" id="KW-0732">Signal</keyword>
<evidence type="ECO:0000256" key="1">
    <source>
        <dbReference type="ARBA" id="ARBA00004613"/>
    </source>
</evidence>
<accession>A0A6A5D6Y0</accession>
<dbReference type="SMART" id="SM00409">
    <property type="entry name" value="IG"/>
    <property type="match status" value="2"/>
</dbReference>
<dbReference type="SUPFAM" id="SSF48726">
    <property type="entry name" value="Immunoglobulin"/>
    <property type="match status" value="2"/>
</dbReference>
<dbReference type="PROSITE" id="PS50835">
    <property type="entry name" value="IG_LIKE"/>
    <property type="match status" value="2"/>
</dbReference>
<dbReference type="Gene3D" id="1.10.640.10">
    <property type="entry name" value="Haem peroxidase domain superfamily, animal type"/>
    <property type="match status" value="1"/>
</dbReference>
<protein>
    <submittedName>
        <fullName evidence="10">Uncharacterized protein</fullName>
    </submittedName>
</protein>
<dbReference type="Pfam" id="PF00047">
    <property type="entry name" value="ig"/>
    <property type="match status" value="1"/>
</dbReference>
<dbReference type="SUPFAM" id="SSF48113">
    <property type="entry name" value="Heme-dependent peroxidases"/>
    <property type="match status" value="1"/>
</dbReference>
<dbReference type="InterPro" id="IPR007110">
    <property type="entry name" value="Ig-like_dom"/>
</dbReference>
<dbReference type="InterPro" id="IPR037120">
    <property type="entry name" value="Haem_peroxidase_sf_animal"/>
</dbReference>
<dbReference type="PANTHER" id="PTHR11475">
    <property type="entry name" value="OXIDASE/PEROXIDASE"/>
    <property type="match status" value="1"/>
</dbReference>
<dbReference type="SMART" id="SM00369">
    <property type="entry name" value="LRR_TYP"/>
    <property type="match status" value="2"/>
</dbReference>
<reference evidence="10" key="1">
    <citation type="journal article" date="2012" name="Nat. Genet.">
        <title>Whole-genome sequence of Schistosoma haematobium.</title>
        <authorList>
            <person name="Young N.D."/>
            <person name="Jex A.R."/>
            <person name="Li B."/>
            <person name="Liu S."/>
            <person name="Yang L."/>
            <person name="Xiong Z."/>
            <person name="Li Y."/>
            <person name="Cantacessi C."/>
            <person name="Hall R.S."/>
            <person name="Xu X."/>
            <person name="Chen F."/>
            <person name="Wu X."/>
            <person name="Zerlotini A."/>
            <person name="Oliveira G."/>
            <person name="Hofmann A."/>
            <person name="Zhang G."/>
            <person name="Fang X."/>
            <person name="Kang Y."/>
            <person name="Campbell B.E."/>
            <person name="Loukas A."/>
            <person name="Ranganathan S."/>
            <person name="Rollinson D."/>
            <person name="Rinaldi G."/>
            <person name="Brindley P.J."/>
            <person name="Yang H."/>
            <person name="Wang J."/>
            <person name="Wang J."/>
            <person name="Gasser R.B."/>
        </authorList>
    </citation>
    <scope>NUCLEOTIDE SEQUENCE</scope>
</reference>
<dbReference type="RefSeq" id="XP_035585677.1">
    <property type="nucleotide sequence ID" value="XM_035730382.2"/>
</dbReference>
<dbReference type="InterPro" id="IPR013783">
    <property type="entry name" value="Ig-like_fold"/>
</dbReference>
<evidence type="ECO:0000256" key="8">
    <source>
        <dbReference type="ARBA" id="ARBA00023157"/>
    </source>
</evidence>
<dbReference type="InterPro" id="IPR003591">
    <property type="entry name" value="Leu-rich_rpt_typical-subtyp"/>
</dbReference>
<keyword evidence="4" id="KW-0408">Iron</keyword>
<reference evidence="10" key="3">
    <citation type="submission" date="2021-06" db="EMBL/GenBank/DDBJ databases">
        <title>Chromosome-level genome assembly for S. haematobium.</title>
        <authorList>
            <person name="Stroehlein A.J."/>
        </authorList>
    </citation>
    <scope>NUCLEOTIDE SEQUENCE</scope>
</reference>
<keyword evidence="6" id="KW-0677">Repeat</keyword>
<evidence type="ECO:0000313" key="10">
    <source>
        <dbReference type="EMBL" id="KAH9588089.1"/>
    </source>
</evidence>
<dbReference type="InterPro" id="IPR010255">
    <property type="entry name" value="Haem_peroxidase_sf"/>
</dbReference>
<reference evidence="10" key="4">
    <citation type="journal article" date="2022" name="PLoS Pathog.">
        <title>Chromosome-level genome of Schistosoma haematobium underpins genome-wide explorations of molecular variation.</title>
        <authorList>
            <person name="Stroehlein A.J."/>
            <person name="Korhonen P.K."/>
            <person name="Lee V.V."/>
            <person name="Ralph S.A."/>
            <person name="Mentink-Kane M."/>
            <person name="You H."/>
            <person name="McManus D.P."/>
            <person name="Tchuente L.T."/>
            <person name="Stothard J.R."/>
            <person name="Kaur P."/>
            <person name="Dudchenko O."/>
            <person name="Aiden E.L."/>
            <person name="Yang B."/>
            <person name="Yang H."/>
            <person name="Emery A.M."/>
            <person name="Webster B.L."/>
            <person name="Brindley P.J."/>
            <person name="Rollinson D."/>
            <person name="Chang B.C.H."/>
            <person name="Gasser R.B."/>
            <person name="Young N.D."/>
        </authorList>
    </citation>
    <scope>NUCLEOTIDE SEQUENCE</scope>
</reference>
<evidence type="ECO:0000256" key="5">
    <source>
        <dbReference type="ARBA" id="ARBA00022729"/>
    </source>
</evidence>
<dbReference type="Pfam" id="PF13927">
    <property type="entry name" value="Ig_3"/>
    <property type="match status" value="1"/>
</dbReference>
<dbReference type="PANTHER" id="PTHR11475:SF58">
    <property type="entry name" value="PEROXIDASIN"/>
    <property type="match status" value="1"/>
</dbReference>
<evidence type="ECO:0000313" key="11">
    <source>
        <dbReference type="Proteomes" id="UP000471633"/>
    </source>
</evidence>
<keyword evidence="3" id="KW-0433">Leucine-rich repeat</keyword>
<gene>
    <name evidence="10" type="ORF">MS3_00005589</name>
</gene>
<keyword evidence="9" id="KW-0325">Glycoprotein</keyword>
<dbReference type="CDD" id="cd09826">
    <property type="entry name" value="peroxidasin_like"/>
    <property type="match status" value="1"/>
</dbReference>
<evidence type="ECO:0000256" key="4">
    <source>
        <dbReference type="ARBA" id="ARBA00022617"/>
    </source>
</evidence>
<dbReference type="InterPro" id="IPR036179">
    <property type="entry name" value="Ig-like_dom_sf"/>
</dbReference>
<dbReference type="CDD" id="cd00096">
    <property type="entry name" value="Ig"/>
    <property type="match status" value="1"/>
</dbReference>
<dbReference type="InterPro" id="IPR034824">
    <property type="entry name" value="Peroxidasin_peroxidase"/>
</dbReference>
<dbReference type="InterPro" id="IPR013151">
    <property type="entry name" value="Immunoglobulin_dom"/>
</dbReference>
<dbReference type="GO" id="GO:0020037">
    <property type="term" value="F:heme binding"/>
    <property type="evidence" value="ECO:0007669"/>
    <property type="project" value="InterPro"/>
</dbReference>
<keyword evidence="8" id="KW-1015">Disulfide bond</keyword>
<comment type="caution">
    <text evidence="10">The sequence shown here is derived from an EMBL/GenBank/DDBJ whole genome shotgun (WGS) entry which is preliminary data.</text>
</comment>
<evidence type="ECO:0000256" key="7">
    <source>
        <dbReference type="ARBA" id="ARBA00023002"/>
    </source>
</evidence>
<evidence type="ECO:0000256" key="6">
    <source>
        <dbReference type="ARBA" id="ARBA00022737"/>
    </source>
</evidence>
<dbReference type="InterPro" id="IPR003599">
    <property type="entry name" value="Ig_sub"/>
</dbReference>
<organism evidence="10 11">
    <name type="scientific">Schistosoma haematobium</name>
    <name type="common">Blood fluke</name>
    <dbReference type="NCBI Taxonomy" id="6185"/>
    <lineage>
        <taxon>Eukaryota</taxon>
        <taxon>Metazoa</taxon>
        <taxon>Spiralia</taxon>
        <taxon>Lophotrochozoa</taxon>
        <taxon>Platyhelminthes</taxon>
        <taxon>Trematoda</taxon>
        <taxon>Digenea</taxon>
        <taxon>Strigeidida</taxon>
        <taxon>Schistosomatoidea</taxon>
        <taxon>Schistosomatidae</taxon>
        <taxon>Schistosoma</taxon>
    </lineage>
</organism>
<keyword evidence="4" id="KW-0349">Heme</keyword>
<proteinExistence type="predicted"/>
<evidence type="ECO:0000256" key="2">
    <source>
        <dbReference type="ARBA" id="ARBA00022525"/>
    </source>
</evidence>
<dbReference type="PROSITE" id="PS50292">
    <property type="entry name" value="PEROXIDASE_3"/>
    <property type="match status" value="1"/>
</dbReference>
<dbReference type="PROSITE" id="PS51450">
    <property type="entry name" value="LRR"/>
    <property type="match status" value="1"/>
</dbReference>
<dbReference type="Proteomes" id="UP000471633">
    <property type="component" value="Unassembled WGS sequence"/>
</dbReference>
<keyword evidence="11" id="KW-1185">Reference proteome</keyword>
<evidence type="ECO:0000256" key="3">
    <source>
        <dbReference type="ARBA" id="ARBA00022614"/>
    </source>
</evidence>
<dbReference type="GO" id="GO:0006979">
    <property type="term" value="P:response to oxidative stress"/>
    <property type="evidence" value="ECO:0007669"/>
    <property type="project" value="InterPro"/>
</dbReference>
<dbReference type="Pfam" id="PF13855">
    <property type="entry name" value="LRR_8"/>
    <property type="match status" value="1"/>
</dbReference>
<dbReference type="SUPFAM" id="SSF52058">
    <property type="entry name" value="L domain-like"/>
    <property type="match status" value="1"/>
</dbReference>
<dbReference type="InterPro" id="IPR032675">
    <property type="entry name" value="LRR_dom_sf"/>
</dbReference>
<dbReference type="GeneID" id="24597302"/>
<dbReference type="KEGG" id="shx:MS3_00005589"/>
<sequence>MIIHSRINQRNLTMFLIIFYYSILLSIQFKLITSDECPKRCSCMGQTIRCQNVGFRTIPRLPTIVPSSDGGVLEYLTIVENSIMRLEKASFEGHLDLLRLELYSNQIVWISVEAFIGMPMLKVLVLRSNRLAYLPQDVFTPVYALEELDLSNNQLKHIPFSVEGLIYLKRLSLGNNPIHCPCELVDFSLSLMYVESKSSRVTCHSPPQVRNIRLSDLAGRLRTLVNQTRLLGYQAISNADRNKVLYSEPYQQLFGHWPWPHCPRQDFGGKTPQLLTVSDSNYETNDPTSNDLINNNPVQNNPDNPENKAPTIVVQLQNVKVVAGEVARFICRGESGVPSQITWILPVKATRYIRLYRRRQILEITEAHDYHEGSYICVLSNSYGVVTSEGILQLIQPTKPTIIEAPPADDNSVAEHSVMDLRCTAKGLPKPYISWVWQKDSLPLQLVTGGRYIVRSHSTEIDSLQFQFQNNLSIYSTDQYILAENEKTETMSVLLVRNVTTEDAHGRYICYVANRLGSARVSTVIRVLSDGAHHVSSGSETYDGTIENEDINHDSSNSKPNDGDGLVKEIIEKARRRIETAIRKTADRLRDTGRRRSSADIASLFRQPNRAALELAKAAEVYEAAIDEVTSILRQRNQKHFEFNKTDIMPDEFKDYDEIDPNSRDTLGVELNTDQLAIIAQLSGCQSAQQVDPCSRQLCFHLRYRSIDGTCNNLNHPRWGAALVPFRRLLPPKYENGMNTPIGWSSTKLYFGYPKPSARLVSRELLGNASLMVELSNTIEAYNKRMKMKKNEMSTMNVSSKSSKNEMYPMETNYSEIQMINNTNYIDNKLFDEDNKFSGMLMQWGQFLDHDLDFTPVDASTSRFSDGLGCNETCINDPPCFPILVPPDDPRIKHRCIGFSRSSATCGSGSTSILLGKPRYREQLNQITAFIDASNVYGSDDFENSQLRETLFDEGKMREGMPTEAGKSLLPFNIRGQVDCQADPKQDFVPCFKAGDHRSNENLGLLSLHTLWLREHNRLADGLRTLNPHWSGDRIFNEARKIVGASMQAITYQSWLPMVLGADGMQLLGAYNGYDDQINPTISNEFATAAMRFGHTMVPPIVFRLNENWETIDEGHLLLHQAFFAPDRLLKDGGMDPILRGLLFNGIRDRSRNPSLNSELTERLFAMAHELALDLAALNVQRGRDHGLPGYTEYAYKVCGLGNSAYPNSFNELKPRISKPHILEGLRRVYGHPGNIDLFTGGILEDLLPDARVGPTFACIIAEQFRRLRSGDRFWYEAPGIFSSAQLAEIKRAGSSLSRIICENSDNITEVPENAFIRSNGKQDLIDCSRISRLNLAVWKECPFTSGFLSPHHGTAYITDTGKLEQTESLFVKRYRRDTVTNENIPLETRNNHNETEQLALLSKRIKQLEYQIHILMKEKVKPNET</sequence>
<dbReference type="Gene3D" id="3.80.10.10">
    <property type="entry name" value="Ribonuclease Inhibitor"/>
    <property type="match status" value="1"/>
</dbReference>
<dbReference type="Pfam" id="PF03098">
    <property type="entry name" value="An_peroxidase"/>
    <property type="match status" value="2"/>
</dbReference>
<dbReference type="EMBL" id="AMPZ03000003">
    <property type="protein sequence ID" value="KAH9588089.1"/>
    <property type="molecule type" value="Genomic_DNA"/>
</dbReference>
<dbReference type="GO" id="GO:0004601">
    <property type="term" value="F:peroxidase activity"/>
    <property type="evidence" value="ECO:0007669"/>
    <property type="project" value="InterPro"/>
</dbReference>
<dbReference type="CTD" id="24597302"/>
<keyword evidence="7" id="KW-0560">Oxidoreductase</keyword>
<dbReference type="InterPro" id="IPR001611">
    <property type="entry name" value="Leu-rich_rpt"/>
</dbReference>
<evidence type="ECO:0000256" key="9">
    <source>
        <dbReference type="ARBA" id="ARBA00023180"/>
    </source>
</evidence>